<feature type="transmembrane region" description="Helical" evidence="2">
    <location>
        <begin position="52"/>
        <end position="74"/>
    </location>
</feature>
<keyword evidence="2" id="KW-0472">Membrane</keyword>
<feature type="transmembrane region" description="Helical" evidence="2">
    <location>
        <begin position="86"/>
        <end position="108"/>
    </location>
</feature>
<organism evidence="3 4">
    <name type="scientific">Cryptococcus floricola</name>
    <dbReference type="NCBI Taxonomy" id="2591691"/>
    <lineage>
        <taxon>Eukaryota</taxon>
        <taxon>Fungi</taxon>
        <taxon>Dikarya</taxon>
        <taxon>Basidiomycota</taxon>
        <taxon>Agaricomycotina</taxon>
        <taxon>Tremellomycetes</taxon>
        <taxon>Tremellales</taxon>
        <taxon>Cryptococcaceae</taxon>
        <taxon>Cryptococcus</taxon>
    </lineage>
</organism>
<reference evidence="3 4" key="1">
    <citation type="submission" date="2017-05" db="EMBL/GenBank/DDBJ databases">
        <title>The Genome Sequence of Tsuchiyaea wingfieldii DSM 27421.</title>
        <authorList>
            <person name="Cuomo C."/>
            <person name="Passer A."/>
            <person name="Billmyre B."/>
            <person name="Heitman J."/>
        </authorList>
    </citation>
    <scope>NUCLEOTIDE SEQUENCE [LARGE SCALE GENOMIC DNA]</scope>
    <source>
        <strain evidence="3 4">DSM 27421</strain>
    </source>
</reference>
<dbReference type="EMBL" id="NIDF01000006">
    <property type="protein sequence ID" value="TYJ58224.1"/>
    <property type="molecule type" value="Genomic_DNA"/>
</dbReference>
<dbReference type="Proteomes" id="UP000322245">
    <property type="component" value="Unassembled WGS sequence"/>
</dbReference>
<evidence type="ECO:0000256" key="2">
    <source>
        <dbReference type="SAM" id="Phobius"/>
    </source>
</evidence>
<accession>A0A5D3B5T9</accession>
<evidence type="ECO:0008006" key="5">
    <source>
        <dbReference type="Google" id="ProtNLM"/>
    </source>
</evidence>
<gene>
    <name evidence="3" type="ORF">B9479_001049</name>
</gene>
<proteinExistence type="predicted"/>
<dbReference type="AlphaFoldDB" id="A0A5D3B5T9"/>
<keyword evidence="4" id="KW-1185">Reference proteome</keyword>
<evidence type="ECO:0000256" key="1">
    <source>
        <dbReference type="SAM" id="MobiDB-lite"/>
    </source>
</evidence>
<comment type="caution">
    <text evidence="3">The sequence shown here is derived from an EMBL/GenBank/DDBJ whole genome shotgun (WGS) entry which is preliminary data.</text>
</comment>
<feature type="region of interest" description="Disordered" evidence="1">
    <location>
        <begin position="220"/>
        <end position="242"/>
    </location>
</feature>
<feature type="transmembrane region" description="Helical" evidence="2">
    <location>
        <begin position="128"/>
        <end position="149"/>
    </location>
</feature>
<protein>
    <recommendedName>
        <fullName evidence="5">MARVEL domain-containing protein</fullName>
    </recommendedName>
</protein>
<evidence type="ECO:0000313" key="3">
    <source>
        <dbReference type="EMBL" id="TYJ58224.1"/>
    </source>
</evidence>
<name>A0A5D3B5T9_9TREE</name>
<keyword evidence="2" id="KW-1133">Transmembrane helix</keyword>
<sequence>MSFIPRLTTGLKVFACFWAFITFSVAAAFIHKANKFFGSSYVRGTKLTAGNAIIAAGVLAYLYFIAVLVLTVASPNNIFISVMLDAVFLGALFIFFLGSAAALSTLAALARRFDMYTWAKLGEATLGLAWVMTFLLLGILVLEVAYTLTHFGGGYATWRTPFNQLVAYGTGAHTKHHTPAAPMATTSHAPTATTGTHAPGSHISPGVGTGVNEHNYQLAPPQPREAGGTHPVAVDPTAANRV</sequence>
<evidence type="ECO:0000313" key="4">
    <source>
        <dbReference type="Proteomes" id="UP000322245"/>
    </source>
</evidence>
<keyword evidence="2" id="KW-0812">Transmembrane</keyword>